<feature type="compositionally biased region" description="Basic and acidic residues" evidence="3">
    <location>
        <begin position="226"/>
        <end position="237"/>
    </location>
</feature>
<evidence type="ECO:0000313" key="6">
    <source>
        <dbReference type="EMBL" id="QXT38137.1"/>
    </source>
</evidence>
<protein>
    <submittedName>
        <fullName evidence="6">Integrase arm-type DNA-binding domain-containing protein</fullName>
    </submittedName>
</protein>
<evidence type="ECO:0000256" key="2">
    <source>
        <dbReference type="ARBA" id="ARBA00022908"/>
    </source>
</evidence>
<evidence type="ECO:0000259" key="4">
    <source>
        <dbReference type="Pfam" id="PF13356"/>
    </source>
</evidence>
<feature type="domain" description="Integrase DNA-binding" evidence="4">
    <location>
        <begin position="26"/>
        <end position="111"/>
    </location>
</feature>
<dbReference type="PANTHER" id="PTHR30629:SF2">
    <property type="entry name" value="PROPHAGE INTEGRASE INTS-RELATED"/>
    <property type="match status" value="1"/>
</dbReference>
<dbReference type="InterPro" id="IPR025166">
    <property type="entry name" value="Integrase_DNA_bind_dom"/>
</dbReference>
<dbReference type="InterPro" id="IPR053876">
    <property type="entry name" value="Phage_int_M"/>
</dbReference>
<comment type="similarity">
    <text evidence="1">Belongs to the 'phage' integrase family.</text>
</comment>
<evidence type="ECO:0000256" key="1">
    <source>
        <dbReference type="ARBA" id="ARBA00008857"/>
    </source>
</evidence>
<dbReference type="InterPro" id="IPR050808">
    <property type="entry name" value="Phage_Integrase"/>
</dbReference>
<dbReference type="EMBL" id="CP079194">
    <property type="protein sequence ID" value="QXT38137.1"/>
    <property type="molecule type" value="Genomic_DNA"/>
</dbReference>
<organism evidence="6 7">
    <name type="scientific">Gymnodinialimonas ceratoperidinii</name>
    <dbReference type="NCBI Taxonomy" id="2856823"/>
    <lineage>
        <taxon>Bacteria</taxon>
        <taxon>Pseudomonadati</taxon>
        <taxon>Pseudomonadota</taxon>
        <taxon>Alphaproteobacteria</taxon>
        <taxon>Rhodobacterales</taxon>
        <taxon>Paracoccaceae</taxon>
        <taxon>Gymnodinialimonas</taxon>
    </lineage>
</organism>
<feature type="region of interest" description="Disordered" evidence="3">
    <location>
        <begin position="226"/>
        <end position="252"/>
    </location>
</feature>
<dbReference type="PANTHER" id="PTHR30629">
    <property type="entry name" value="PROPHAGE INTEGRASE"/>
    <property type="match status" value="1"/>
</dbReference>
<dbReference type="GO" id="GO:0003677">
    <property type="term" value="F:DNA binding"/>
    <property type="evidence" value="ECO:0007669"/>
    <property type="project" value="UniProtKB-KW"/>
</dbReference>
<evidence type="ECO:0000313" key="7">
    <source>
        <dbReference type="Proteomes" id="UP000825009"/>
    </source>
</evidence>
<reference evidence="6 7" key="1">
    <citation type="submission" date="2021-07" db="EMBL/GenBank/DDBJ databases">
        <title>A novel Jannaschia species isolated from marine dinoflagellate Ceratoperidinium margalefii.</title>
        <authorList>
            <person name="Jiang Y."/>
            <person name="Li Z."/>
        </authorList>
    </citation>
    <scope>NUCLEOTIDE SEQUENCE [LARGE SCALE GENOMIC DNA]</scope>
    <source>
        <strain evidence="6 7">J12C1-MA-4</strain>
    </source>
</reference>
<name>A0A8F6YBF9_9RHOB</name>
<gene>
    <name evidence="6" type="ORF">KYE46_09220</name>
</gene>
<evidence type="ECO:0000256" key="3">
    <source>
        <dbReference type="SAM" id="MobiDB-lite"/>
    </source>
</evidence>
<feature type="compositionally biased region" description="Basic residues" evidence="3">
    <location>
        <begin position="238"/>
        <end position="252"/>
    </location>
</feature>
<dbReference type="GO" id="GO:0015074">
    <property type="term" value="P:DNA integration"/>
    <property type="evidence" value="ECO:0007669"/>
    <property type="project" value="UniProtKB-KW"/>
</dbReference>
<dbReference type="AlphaFoldDB" id="A0A8F6YBF9"/>
<dbReference type="Pfam" id="PF13356">
    <property type="entry name" value="Arm-DNA-bind_3"/>
    <property type="match status" value="1"/>
</dbReference>
<keyword evidence="7" id="KW-1185">Reference proteome</keyword>
<keyword evidence="6" id="KW-0238">DNA-binding</keyword>
<keyword evidence="2" id="KW-0229">DNA integration</keyword>
<dbReference type="KEGG" id="gce:KYE46_09220"/>
<dbReference type="Pfam" id="PF22022">
    <property type="entry name" value="Phage_int_M"/>
    <property type="match status" value="1"/>
</dbReference>
<evidence type="ECO:0000259" key="5">
    <source>
        <dbReference type="Pfam" id="PF22022"/>
    </source>
</evidence>
<proteinExistence type="inferred from homology"/>
<dbReference type="Proteomes" id="UP000825009">
    <property type="component" value="Chromosome"/>
</dbReference>
<accession>A0A8F6YBF9</accession>
<feature type="domain" description="Phage integrase central" evidence="5">
    <location>
        <begin position="123"/>
        <end position="197"/>
    </location>
</feature>
<sequence length="252" mass="27359">MECPRIGGAFGGVAETRKTGCPQMPLSDAKIRILKPKAKPYKVGDQDGLYITVTPSVSRLWHLKYRIDGREKRLSFGAYPSVGLATARKLKDQARSTLADGSDPGAVKQEQKRVDREIRGNTFAAQAKAFIDKGRREGKADATKAKIEWLLGMACADFGALPITAITSPTVLACLRKVEAKGNYETAKRLRAKIGGVSLLVRSVGSTGWGLGTGWVDVVESVRNSKDGDGTMSERVRSNRSSRRLSQHPSRS</sequence>